<sequence>MTKRYFREVPPRPRTHVHVRRAGNFSEQPG</sequence>
<comment type="caution">
    <text evidence="2">The sequence shown here is derived from an EMBL/GenBank/DDBJ whole genome shotgun (WGS) entry which is preliminary data.</text>
</comment>
<feature type="compositionally biased region" description="Basic and acidic residues" evidence="1">
    <location>
        <begin position="1"/>
        <end position="11"/>
    </location>
</feature>
<proteinExistence type="predicted"/>
<organism evidence="2 3">
    <name type="scientific">Microlunatus parietis</name>
    <dbReference type="NCBI Taxonomy" id="682979"/>
    <lineage>
        <taxon>Bacteria</taxon>
        <taxon>Bacillati</taxon>
        <taxon>Actinomycetota</taxon>
        <taxon>Actinomycetes</taxon>
        <taxon>Propionibacteriales</taxon>
        <taxon>Propionibacteriaceae</taxon>
        <taxon>Microlunatus</taxon>
    </lineage>
</organism>
<name>A0A7Y9IA64_9ACTN</name>
<evidence type="ECO:0000313" key="2">
    <source>
        <dbReference type="EMBL" id="NYE72967.1"/>
    </source>
</evidence>
<dbReference type="Proteomes" id="UP000569914">
    <property type="component" value="Unassembled WGS sequence"/>
</dbReference>
<evidence type="ECO:0000313" key="3">
    <source>
        <dbReference type="Proteomes" id="UP000569914"/>
    </source>
</evidence>
<reference evidence="2 3" key="1">
    <citation type="submission" date="2020-07" db="EMBL/GenBank/DDBJ databases">
        <title>Sequencing the genomes of 1000 actinobacteria strains.</title>
        <authorList>
            <person name="Klenk H.-P."/>
        </authorList>
    </citation>
    <scope>NUCLEOTIDE SEQUENCE [LARGE SCALE GENOMIC DNA]</scope>
    <source>
        <strain evidence="2 3">DSM 22083</strain>
    </source>
</reference>
<protein>
    <submittedName>
        <fullName evidence="2">Uncharacterized protein</fullName>
    </submittedName>
</protein>
<accession>A0A7Y9IA64</accession>
<evidence type="ECO:0000256" key="1">
    <source>
        <dbReference type="SAM" id="MobiDB-lite"/>
    </source>
</evidence>
<keyword evidence="3" id="KW-1185">Reference proteome</keyword>
<dbReference type="AlphaFoldDB" id="A0A7Y9IA64"/>
<dbReference type="EMBL" id="JACCBU010000001">
    <property type="protein sequence ID" value="NYE72967.1"/>
    <property type="molecule type" value="Genomic_DNA"/>
</dbReference>
<gene>
    <name evidence="2" type="ORF">BKA15_004296</name>
</gene>
<feature type="region of interest" description="Disordered" evidence="1">
    <location>
        <begin position="1"/>
        <end position="30"/>
    </location>
</feature>